<organism evidence="3 4">
    <name type="scientific">Massilia agrisoli</name>
    <dbReference type="NCBI Taxonomy" id="2892444"/>
    <lineage>
        <taxon>Bacteria</taxon>
        <taxon>Pseudomonadati</taxon>
        <taxon>Pseudomonadota</taxon>
        <taxon>Betaproteobacteria</taxon>
        <taxon>Burkholderiales</taxon>
        <taxon>Oxalobacteraceae</taxon>
        <taxon>Telluria group</taxon>
        <taxon>Massilia</taxon>
    </lineage>
</organism>
<protein>
    <submittedName>
        <fullName evidence="3">Hemerythrin domain-containing protein</fullName>
    </submittedName>
</protein>
<gene>
    <name evidence="3" type="ORF">LMJ30_00755</name>
</gene>
<evidence type="ECO:0000259" key="2">
    <source>
        <dbReference type="Pfam" id="PF01814"/>
    </source>
</evidence>
<dbReference type="Pfam" id="PF01814">
    <property type="entry name" value="Hemerythrin"/>
    <property type="match status" value="1"/>
</dbReference>
<evidence type="ECO:0000313" key="4">
    <source>
        <dbReference type="Proteomes" id="UP001198701"/>
    </source>
</evidence>
<accession>A0ABS8IMX3</accession>
<evidence type="ECO:0000256" key="1">
    <source>
        <dbReference type="SAM" id="SignalP"/>
    </source>
</evidence>
<sequence>MLPIRLAAVSAVAALLLWPSAHAQAPATQPAPRAATATLSIPGPVQAAHRQLHVRLAAIANAGGRTGAAAVELDRILQPHFRKEEQLALPLLGLLPGLAQGAAPADPAGALALADKLTAQMPEMLREHQGIAAALGTLRKAALQDGNADAVAFADQLAAHAAEEEQILYPAAQLVGAYLRTRR</sequence>
<dbReference type="Gene3D" id="1.20.120.520">
    <property type="entry name" value="nmb1532 protein domain like"/>
    <property type="match status" value="1"/>
</dbReference>
<feature type="chain" id="PRO_5046661698" evidence="1">
    <location>
        <begin position="24"/>
        <end position="183"/>
    </location>
</feature>
<keyword evidence="1" id="KW-0732">Signal</keyword>
<feature type="domain" description="Hemerythrin-like" evidence="2">
    <location>
        <begin position="51"/>
        <end position="172"/>
    </location>
</feature>
<dbReference type="Proteomes" id="UP001198701">
    <property type="component" value="Unassembled WGS sequence"/>
</dbReference>
<name>A0ABS8IMX3_9BURK</name>
<dbReference type="InterPro" id="IPR012312">
    <property type="entry name" value="Hemerythrin-like"/>
</dbReference>
<reference evidence="3 4" key="1">
    <citation type="submission" date="2021-11" db="EMBL/GenBank/DDBJ databases">
        <authorList>
            <person name="Huq M.A."/>
        </authorList>
    </citation>
    <scope>NUCLEOTIDE SEQUENCE [LARGE SCALE GENOMIC DNA]</scope>
    <source>
        <strain evidence="3 4">MAHUQ-52</strain>
    </source>
</reference>
<feature type="signal peptide" evidence="1">
    <location>
        <begin position="1"/>
        <end position="23"/>
    </location>
</feature>
<dbReference type="EMBL" id="JAJHPV010000002">
    <property type="protein sequence ID" value="MCC6069488.1"/>
    <property type="molecule type" value="Genomic_DNA"/>
</dbReference>
<proteinExistence type="predicted"/>
<comment type="caution">
    <text evidence="3">The sequence shown here is derived from an EMBL/GenBank/DDBJ whole genome shotgun (WGS) entry which is preliminary data.</text>
</comment>
<keyword evidence="4" id="KW-1185">Reference proteome</keyword>
<evidence type="ECO:0000313" key="3">
    <source>
        <dbReference type="EMBL" id="MCC6069488.1"/>
    </source>
</evidence>
<dbReference type="RefSeq" id="WP_229430422.1">
    <property type="nucleotide sequence ID" value="NZ_JAJHPV010000002.1"/>
</dbReference>